<dbReference type="PATRIC" id="fig|1423782.4.peg.625"/>
<organism evidence="14 15">
    <name type="scientific">Limosilactobacillus panis DSM 6035</name>
    <dbReference type="NCBI Taxonomy" id="1423782"/>
    <lineage>
        <taxon>Bacteria</taxon>
        <taxon>Bacillati</taxon>
        <taxon>Bacillota</taxon>
        <taxon>Bacilli</taxon>
        <taxon>Lactobacillales</taxon>
        <taxon>Lactobacillaceae</taxon>
        <taxon>Limosilactobacillus</taxon>
    </lineage>
</organism>
<keyword evidence="15" id="KW-1185">Reference proteome</keyword>
<comment type="subcellular location">
    <subcellularLocation>
        <location evidence="1 12">Cytoplasm</location>
    </subcellularLocation>
</comment>
<dbReference type="NCBIfam" id="NF008691">
    <property type="entry name" value="PRK11713.1-4"/>
    <property type="match status" value="1"/>
</dbReference>
<dbReference type="Pfam" id="PF04452">
    <property type="entry name" value="Methyltrans_RNA"/>
    <property type="match status" value="1"/>
</dbReference>
<evidence type="ECO:0000256" key="2">
    <source>
        <dbReference type="ARBA" id="ARBA00005528"/>
    </source>
</evidence>
<evidence type="ECO:0000313" key="15">
    <source>
        <dbReference type="Proteomes" id="UP000051412"/>
    </source>
</evidence>
<dbReference type="GO" id="GO:0070475">
    <property type="term" value="P:rRNA base methylation"/>
    <property type="evidence" value="ECO:0007669"/>
    <property type="project" value="TreeGrafter"/>
</dbReference>
<reference evidence="14 15" key="1">
    <citation type="journal article" date="2015" name="Genome Announc.">
        <title>Expanding the biotechnology potential of lactobacilli through comparative genomics of 213 strains and associated genera.</title>
        <authorList>
            <person name="Sun Z."/>
            <person name="Harris H.M."/>
            <person name="McCann A."/>
            <person name="Guo C."/>
            <person name="Argimon S."/>
            <person name="Zhang W."/>
            <person name="Yang X."/>
            <person name="Jeffery I.B."/>
            <person name="Cooney J.C."/>
            <person name="Kagawa T.F."/>
            <person name="Liu W."/>
            <person name="Song Y."/>
            <person name="Salvetti E."/>
            <person name="Wrobel A."/>
            <person name="Rasinkangas P."/>
            <person name="Parkhill J."/>
            <person name="Rea M.C."/>
            <person name="O'Sullivan O."/>
            <person name="Ritari J."/>
            <person name="Douillard F.P."/>
            <person name="Paul Ross R."/>
            <person name="Yang R."/>
            <person name="Briner A.E."/>
            <person name="Felis G.E."/>
            <person name="de Vos W.M."/>
            <person name="Barrangou R."/>
            <person name="Klaenhammer T.R."/>
            <person name="Caufield P.W."/>
            <person name="Cui Y."/>
            <person name="Zhang H."/>
            <person name="O'Toole P.W."/>
        </authorList>
    </citation>
    <scope>NUCLEOTIDE SEQUENCE [LARGE SCALE GENOMIC DNA]</scope>
    <source>
        <strain evidence="14 15">DSM 6035</strain>
    </source>
</reference>
<dbReference type="InterPro" id="IPR029026">
    <property type="entry name" value="tRNA_m1G_MTases_N"/>
</dbReference>
<accession>A0A0R1X749</accession>
<evidence type="ECO:0000313" key="14">
    <source>
        <dbReference type="EMBL" id="KRM25938.1"/>
    </source>
</evidence>
<evidence type="ECO:0000256" key="9">
    <source>
        <dbReference type="ARBA" id="ARBA00022691"/>
    </source>
</evidence>
<evidence type="ECO:0000256" key="7">
    <source>
        <dbReference type="ARBA" id="ARBA00022603"/>
    </source>
</evidence>
<evidence type="ECO:0000256" key="4">
    <source>
        <dbReference type="ARBA" id="ARBA00013673"/>
    </source>
</evidence>
<dbReference type="OrthoDB" id="9815641at2"/>
<keyword evidence="5 12" id="KW-0963">Cytoplasm</keyword>
<sequence>MQRYFINERAQDGQLVLPKAIAHHLTTVLRATVGTPVELVLADHQVYLAKVATTEPETIVKIDHALGKNSELPVDVTILCGLPKTKEKPELIVQKATELGAKRIVFFEAQRSVSHWTSKKQQKKVARLQKIADAAAEQSHRNYQPVVAYYSNLKQALTANPADFRLVAWEESAKQGEKSGLARCLQKIKAHQSLLAIFGPEGGLTAGEVDQMAAAGVQPVGLGPRILRTETAPLYFLTAVSYACELATPVN</sequence>
<evidence type="ECO:0000256" key="5">
    <source>
        <dbReference type="ARBA" id="ARBA00022490"/>
    </source>
</evidence>
<name>A0A0R1X749_9LACO</name>
<dbReference type="EC" id="2.1.1.193" evidence="3 12"/>
<evidence type="ECO:0000256" key="1">
    <source>
        <dbReference type="ARBA" id="ARBA00004496"/>
    </source>
</evidence>
<dbReference type="GO" id="GO:0005737">
    <property type="term" value="C:cytoplasm"/>
    <property type="evidence" value="ECO:0007669"/>
    <property type="project" value="UniProtKB-SubCell"/>
</dbReference>
<dbReference type="Proteomes" id="UP000051412">
    <property type="component" value="Unassembled WGS sequence"/>
</dbReference>
<evidence type="ECO:0000256" key="11">
    <source>
        <dbReference type="ARBA" id="ARBA00047944"/>
    </source>
</evidence>
<dbReference type="EMBL" id="AZGM01000104">
    <property type="protein sequence ID" value="KRM25938.1"/>
    <property type="molecule type" value="Genomic_DNA"/>
</dbReference>
<evidence type="ECO:0000256" key="6">
    <source>
        <dbReference type="ARBA" id="ARBA00022552"/>
    </source>
</evidence>
<comment type="similarity">
    <text evidence="2 12">Belongs to the RNA methyltransferase RsmE family.</text>
</comment>
<dbReference type="SUPFAM" id="SSF88697">
    <property type="entry name" value="PUA domain-like"/>
    <property type="match status" value="1"/>
</dbReference>
<gene>
    <name evidence="14" type="ORF">FD32_GL000606</name>
</gene>
<evidence type="ECO:0000256" key="8">
    <source>
        <dbReference type="ARBA" id="ARBA00022679"/>
    </source>
</evidence>
<dbReference type="InterPro" id="IPR015947">
    <property type="entry name" value="PUA-like_sf"/>
</dbReference>
<feature type="domain" description="Ribosomal RNA small subunit methyltransferase E methyltransferase" evidence="13">
    <location>
        <begin position="71"/>
        <end position="240"/>
    </location>
</feature>
<dbReference type="InterPro" id="IPR029028">
    <property type="entry name" value="Alpha/beta_knot_MTases"/>
</dbReference>
<dbReference type="NCBIfam" id="TIGR00046">
    <property type="entry name" value="RsmE family RNA methyltransferase"/>
    <property type="match status" value="1"/>
</dbReference>
<proteinExistence type="inferred from homology"/>
<dbReference type="PANTHER" id="PTHR30027:SF3">
    <property type="entry name" value="16S RRNA (URACIL(1498)-N(3))-METHYLTRANSFERASE"/>
    <property type="match status" value="1"/>
</dbReference>
<keyword evidence="7 12" id="KW-0489">Methyltransferase</keyword>
<dbReference type="STRING" id="1423782.FD32_GL000606"/>
<evidence type="ECO:0000256" key="3">
    <source>
        <dbReference type="ARBA" id="ARBA00012328"/>
    </source>
</evidence>
<comment type="caution">
    <text evidence="14">The sequence shown here is derived from an EMBL/GenBank/DDBJ whole genome shotgun (WGS) entry which is preliminary data.</text>
</comment>
<dbReference type="InterPro" id="IPR046886">
    <property type="entry name" value="RsmE_MTase_dom"/>
</dbReference>
<evidence type="ECO:0000256" key="10">
    <source>
        <dbReference type="ARBA" id="ARBA00025699"/>
    </source>
</evidence>
<evidence type="ECO:0000259" key="13">
    <source>
        <dbReference type="Pfam" id="PF04452"/>
    </source>
</evidence>
<dbReference type="Gene3D" id="3.40.1280.10">
    <property type="match status" value="1"/>
</dbReference>
<keyword evidence="8 12" id="KW-0808">Transferase</keyword>
<keyword evidence="6 12" id="KW-0698">rRNA processing</keyword>
<dbReference type="GO" id="GO:0070042">
    <property type="term" value="F:rRNA (uridine-N3-)-methyltransferase activity"/>
    <property type="evidence" value="ECO:0007669"/>
    <property type="project" value="TreeGrafter"/>
</dbReference>
<protein>
    <recommendedName>
        <fullName evidence="4 12">Ribosomal RNA small subunit methyltransferase E</fullName>
        <ecNumber evidence="3 12">2.1.1.193</ecNumber>
    </recommendedName>
</protein>
<dbReference type="PANTHER" id="PTHR30027">
    <property type="entry name" value="RIBOSOMAL RNA SMALL SUBUNIT METHYLTRANSFERASE E"/>
    <property type="match status" value="1"/>
</dbReference>
<evidence type="ECO:0000256" key="12">
    <source>
        <dbReference type="PIRNR" id="PIRNR015601"/>
    </source>
</evidence>
<dbReference type="PIRSF" id="PIRSF015601">
    <property type="entry name" value="MTase_slr0722"/>
    <property type="match status" value="1"/>
</dbReference>
<dbReference type="CDD" id="cd18084">
    <property type="entry name" value="RsmE-like"/>
    <property type="match status" value="1"/>
</dbReference>
<dbReference type="RefSeq" id="WP_047770460.1">
    <property type="nucleotide sequence ID" value="NZ_AZGM01000104.1"/>
</dbReference>
<comment type="function">
    <text evidence="10 12">Specifically methylates the N3 position of the uracil ring of uridine 1498 (m3U1498) in 16S rRNA. Acts on the fully assembled 30S ribosomal subunit.</text>
</comment>
<dbReference type="AlphaFoldDB" id="A0A0R1X749"/>
<comment type="catalytic activity">
    <reaction evidence="11 12">
        <text>uridine(1498) in 16S rRNA + S-adenosyl-L-methionine = N(3)-methyluridine(1498) in 16S rRNA + S-adenosyl-L-homocysteine + H(+)</text>
        <dbReference type="Rhea" id="RHEA:42920"/>
        <dbReference type="Rhea" id="RHEA-COMP:10283"/>
        <dbReference type="Rhea" id="RHEA-COMP:10284"/>
        <dbReference type="ChEBI" id="CHEBI:15378"/>
        <dbReference type="ChEBI" id="CHEBI:57856"/>
        <dbReference type="ChEBI" id="CHEBI:59789"/>
        <dbReference type="ChEBI" id="CHEBI:65315"/>
        <dbReference type="ChEBI" id="CHEBI:74502"/>
        <dbReference type="EC" id="2.1.1.193"/>
    </reaction>
</comment>
<dbReference type="SUPFAM" id="SSF75217">
    <property type="entry name" value="alpha/beta knot"/>
    <property type="match status" value="1"/>
</dbReference>
<dbReference type="InterPro" id="IPR006700">
    <property type="entry name" value="RsmE"/>
</dbReference>
<keyword evidence="9 12" id="KW-0949">S-adenosyl-L-methionine</keyword>